<proteinExistence type="predicted"/>
<dbReference type="AlphaFoldDB" id="A0A0L0W030"/>
<comment type="caution">
    <text evidence="1">The sequence shown here is derived from an EMBL/GenBank/DDBJ whole genome shotgun (WGS) entry which is preliminary data.</text>
</comment>
<keyword evidence="2" id="KW-1185">Reference proteome</keyword>
<organism evidence="1 2">
    <name type="scientific">Puccinia striiformis f. sp. tritici PST-78</name>
    <dbReference type="NCBI Taxonomy" id="1165861"/>
    <lineage>
        <taxon>Eukaryota</taxon>
        <taxon>Fungi</taxon>
        <taxon>Dikarya</taxon>
        <taxon>Basidiomycota</taxon>
        <taxon>Pucciniomycotina</taxon>
        <taxon>Pucciniomycetes</taxon>
        <taxon>Pucciniales</taxon>
        <taxon>Pucciniaceae</taxon>
        <taxon>Puccinia</taxon>
    </lineage>
</organism>
<accession>A0A0L0W030</accession>
<evidence type="ECO:0000313" key="2">
    <source>
        <dbReference type="Proteomes" id="UP000054564"/>
    </source>
</evidence>
<name>A0A0L0W030_9BASI</name>
<sequence>MVIQADIGDELNINNIHGDSNLPQKWDSSMKIGHVSDAKLLTNKPEKDMSHTMGKTSYTTVILDNKEVKTLLDIGAFCSCTSTTFLDQCYSAWKNKLLPMPRAKFSRLFQDASCDYLILGNDTFCMYGIDVFQSKDRFYTIGGDWERKFQICNVNIELPYESNEELHSFKEDNLSQVAMSSLLAEDQQFDIFRTCLHHKEAFCTTEEPIGNSKGHDIKGETAALRYE</sequence>
<dbReference type="Proteomes" id="UP000054564">
    <property type="component" value="Unassembled WGS sequence"/>
</dbReference>
<gene>
    <name evidence="1" type="ORF">PSTG_02108</name>
</gene>
<reference evidence="2" key="1">
    <citation type="submission" date="2014-03" db="EMBL/GenBank/DDBJ databases">
        <title>The Genome Sequence of Puccinia striiformis f. sp. tritici PST-78.</title>
        <authorList>
            <consortium name="The Broad Institute Genome Sequencing Platform"/>
            <person name="Cuomo C."/>
            <person name="Hulbert S."/>
            <person name="Chen X."/>
            <person name="Walker B."/>
            <person name="Young S.K."/>
            <person name="Zeng Q."/>
            <person name="Gargeya S."/>
            <person name="Fitzgerald M."/>
            <person name="Haas B."/>
            <person name="Abouelleil A."/>
            <person name="Alvarado L."/>
            <person name="Arachchi H.M."/>
            <person name="Berlin A.M."/>
            <person name="Chapman S.B."/>
            <person name="Goldberg J."/>
            <person name="Griggs A."/>
            <person name="Gujja S."/>
            <person name="Hansen M."/>
            <person name="Howarth C."/>
            <person name="Imamovic A."/>
            <person name="Larimer J."/>
            <person name="McCowan C."/>
            <person name="Montmayeur A."/>
            <person name="Murphy C."/>
            <person name="Neiman D."/>
            <person name="Pearson M."/>
            <person name="Priest M."/>
            <person name="Roberts A."/>
            <person name="Saif S."/>
            <person name="Shea T."/>
            <person name="Sisk P."/>
            <person name="Sykes S."/>
            <person name="Wortman J."/>
            <person name="Nusbaum C."/>
            <person name="Birren B."/>
        </authorList>
    </citation>
    <scope>NUCLEOTIDE SEQUENCE [LARGE SCALE GENOMIC DNA]</scope>
    <source>
        <strain evidence="2">race PST-78</strain>
    </source>
</reference>
<dbReference type="EMBL" id="AJIL01000011">
    <property type="protein sequence ID" value="KNF04620.1"/>
    <property type="molecule type" value="Genomic_DNA"/>
</dbReference>
<protein>
    <submittedName>
        <fullName evidence="1">Uncharacterized protein</fullName>
    </submittedName>
</protein>
<evidence type="ECO:0000313" key="1">
    <source>
        <dbReference type="EMBL" id="KNF04620.1"/>
    </source>
</evidence>